<dbReference type="AlphaFoldDB" id="A0A844QJ11"/>
<protein>
    <submittedName>
        <fullName evidence="8">DnaJ domain-containing protein</fullName>
    </submittedName>
</protein>
<organism evidence="8 9">
    <name type="scientific">Nitratireductor arenosus</name>
    <dbReference type="NCBI Taxonomy" id="2682096"/>
    <lineage>
        <taxon>Bacteria</taxon>
        <taxon>Pseudomonadati</taxon>
        <taxon>Pseudomonadota</taxon>
        <taxon>Alphaproteobacteria</taxon>
        <taxon>Hyphomicrobiales</taxon>
        <taxon>Phyllobacteriaceae</taxon>
        <taxon>Nitratireductor</taxon>
    </lineage>
</organism>
<gene>
    <name evidence="8" type="ORF">GN330_11710</name>
</gene>
<dbReference type="PROSITE" id="PS50076">
    <property type="entry name" value="DNAJ_2"/>
    <property type="match status" value="1"/>
</dbReference>
<reference evidence="8 9" key="1">
    <citation type="submission" date="2019-12" db="EMBL/GenBank/DDBJ databases">
        <title>Nitratireductor arenosus sp. nov., Isolated from sea sand, Jeju island, South Korea.</title>
        <authorList>
            <person name="Kim W."/>
        </authorList>
    </citation>
    <scope>NUCLEOTIDE SEQUENCE [LARGE SCALE GENOMIC DNA]</scope>
    <source>
        <strain evidence="8 9">CAU 1489</strain>
    </source>
</reference>
<evidence type="ECO:0000256" key="2">
    <source>
        <dbReference type="ARBA" id="ARBA00022692"/>
    </source>
</evidence>
<dbReference type="RefSeq" id="WP_156712815.1">
    <property type="nucleotide sequence ID" value="NZ_WPHG01000002.1"/>
</dbReference>
<comment type="similarity">
    <text evidence="5">Belongs to the TIM14 family.</text>
</comment>
<feature type="domain" description="J" evidence="7">
    <location>
        <begin position="178"/>
        <end position="231"/>
    </location>
</feature>
<dbReference type="Proteomes" id="UP000463224">
    <property type="component" value="Unassembled WGS sequence"/>
</dbReference>
<dbReference type="GO" id="GO:0016020">
    <property type="term" value="C:membrane"/>
    <property type="evidence" value="ECO:0007669"/>
    <property type="project" value="UniProtKB-SubCell"/>
</dbReference>
<accession>A0A844QJ11</accession>
<dbReference type="SMART" id="SM00271">
    <property type="entry name" value="DnaJ"/>
    <property type="match status" value="1"/>
</dbReference>
<sequence>MTVLFYLTAILLVAVLGALAFLRANPARLAAGLSVLGPALVGLAGLGLMLAGRVGLAGVLLSMAAAWFVSGRRRRRARPSPGRVSTVRTAALEMELDHDTGALDGAVLAGRHEGRNLGGMDRGELLELRAALSSDTESLQLLETYLDGRFPQWREGFDGDTHGRERTPPSTGPMTKEEAYEILGLEAGAGAADIREAHRRLMQRVHPDLGGSSFLAARINEARDVLLNGHD</sequence>
<keyword evidence="2 6" id="KW-0812">Transmembrane</keyword>
<evidence type="ECO:0000313" key="9">
    <source>
        <dbReference type="Proteomes" id="UP000463224"/>
    </source>
</evidence>
<comment type="caution">
    <text evidence="8">The sequence shown here is derived from an EMBL/GenBank/DDBJ whole genome shotgun (WGS) entry which is preliminary data.</text>
</comment>
<evidence type="ECO:0000313" key="8">
    <source>
        <dbReference type="EMBL" id="MVA97911.1"/>
    </source>
</evidence>
<evidence type="ECO:0000256" key="6">
    <source>
        <dbReference type="SAM" id="Phobius"/>
    </source>
</evidence>
<dbReference type="Gene3D" id="1.10.287.110">
    <property type="entry name" value="DnaJ domain"/>
    <property type="match status" value="1"/>
</dbReference>
<dbReference type="InterPro" id="IPR036869">
    <property type="entry name" value="J_dom_sf"/>
</dbReference>
<name>A0A844QJ11_9HYPH</name>
<proteinExistence type="inferred from homology"/>
<evidence type="ECO:0000256" key="5">
    <source>
        <dbReference type="ARBA" id="ARBA00038105"/>
    </source>
</evidence>
<dbReference type="CDD" id="cd06257">
    <property type="entry name" value="DnaJ"/>
    <property type="match status" value="1"/>
</dbReference>
<feature type="transmembrane region" description="Helical" evidence="6">
    <location>
        <begin position="40"/>
        <end position="69"/>
    </location>
</feature>
<comment type="subcellular location">
    <subcellularLocation>
        <location evidence="1">Membrane</location>
        <topology evidence="1">Single-pass membrane protein</topology>
    </subcellularLocation>
</comment>
<dbReference type="PANTHER" id="PTHR12763:SF28">
    <property type="entry name" value="GEO10507P1-RELATED"/>
    <property type="match status" value="1"/>
</dbReference>
<evidence type="ECO:0000259" key="7">
    <source>
        <dbReference type="PROSITE" id="PS50076"/>
    </source>
</evidence>
<dbReference type="EMBL" id="WPHG01000002">
    <property type="protein sequence ID" value="MVA97911.1"/>
    <property type="molecule type" value="Genomic_DNA"/>
</dbReference>
<keyword evidence="4 6" id="KW-0472">Membrane</keyword>
<evidence type="ECO:0000256" key="4">
    <source>
        <dbReference type="ARBA" id="ARBA00023136"/>
    </source>
</evidence>
<dbReference type="InterPro" id="IPR001623">
    <property type="entry name" value="DnaJ_domain"/>
</dbReference>
<dbReference type="Pfam" id="PF00226">
    <property type="entry name" value="DnaJ"/>
    <property type="match status" value="1"/>
</dbReference>
<evidence type="ECO:0000256" key="3">
    <source>
        <dbReference type="ARBA" id="ARBA00022989"/>
    </source>
</evidence>
<dbReference type="FunFam" id="1.10.287.110:FF:000001">
    <property type="entry name" value="Import inner membrane translocase subunit tim14"/>
    <property type="match status" value="1"/>
</dbReference>
<evidence type="ECO:0000256" key="1">
    <source>
        <dbReference type="ARBA" id="ARBA00004167"/>
    </source>
</evidence>
<dbReference type="PANTHER" id="PTHR12763">
    <property type="match status" value="1"/>
</dbReference>
<keyword evidence="9" id="KW-1185">Reference proteome</keyword>
<keyword evidence="3 6" id="KW-1133">Transmembrane helix</keyword>
<dbReference type="SUPFAM" id="SSF46565">
    <property type="entry name" value="Chaperone J-domain"/>
    <property type="match status" value="1"/>
</dbReference>